<evidence type="ECO:0000313" key="2">
    <source>
        <dbReference type="Proteomes" id="UP001501257"/>
    </source>
</evidence>
<accession>A0ABP9TRQ1</accession>
<reference evidence="2" key="1">
    <citation type="journal article" date="2019" name="Int. J. Syst. Evol. Microbiol.">
        <title>The Global Catalogue of Microorganisms (GCM) 10K type strain sequencing project: providing services to taxonomists for standard genome sequencing and annotation.</title>
        <authorList>
            <consortium name="The Broad Institute Genomics Platform"/>
            <consortium name="The Broad Institute Genome Sequencing Center for Infectious Disease"/>
            <person name="Wu L."/>
            <person name="Ma J."/>
        </authorList>
    </citation>
    <scope>NUCLEOTIDE SEQUENCE [LARGE SCALE GENOMIC DNA]</scope>
    <source>
        <strain evidence="2">JCM 18952</strain>
    </source>
</reference>
<dbReference type="EMBL" id="BAABLK010000037">
    <property type="protein sequence ID" value="GAA5228448.1"/>
    <property type="molecule type" value="Genomic_DNA"/>
</dbReference>
<name>A0ABP9TRQ1_9MICC</name>
<comment type="caution">
    <text evidence="1">The sequence shown here is derived from an EMBL/GenBank/DDBJ whole genome shotgun (WGS) entry which is preliminary data.</text>
</comment>
<proteinExistence type="predicted"/>
<organism evidence="1 2">
    <name type="scientific">Paeniglutamicibacter antarcticus</name>
    <dbReference type="NCBI Taxonomy" id="494023"/>
    <lineage>
        <taxon>Bacteria</taxon>
        <taxon>Bacillati</taxon>
        <taxon>Actinomycetota</taxon>
        <taxon>Actinomycetes</taxon>
        <taxon>Micrococcales</taxon>
        <taxon>Micrococcaceae</taxon>
        <taxon>Paeniglutamicibacter</taxon>
    </lineage>
</organism>
<protein>
    <submittedName>
        <fullName evidence="1">Uncharacterized protein</fullName>
    </submittedName>
</protein>
<keyword evidence="2" id="KW-1185">Reference proteome</keyword>
<gene>
    <name evidence="1" type="ORF">GCM10025778_29820</name>
</gene>
<evidence type="ECO:0000313" key="1">
    <source>
        <dbReference type="EMBL" id="GAA5228448.1"/>
    </source>
</evidence>
<dbReference type="Proteomes" id="UP001501257">
    <property type="component" value="Unassembled WGS sequence"/>
</dbReference>
<sequence length="106" mass="11192">MTIEALTPNSRWTRLPDSAASAMILRPTAVEPVKETIAISRWATRCSPTSRPRPAMMLMTPSGIPAALAASSKSNDVLGVFSAGLSTIVFPSAIADRTFQAAICSE</sequence>